<keyword evidence="12 18" id="KW-0675">Receptor</keyword>
<dbReference type="GO" id="GO:0038023">
    <property type="term" value="F:signaling receptor activity"/>
    <property type="evidence" value="ECO:0007669"/>
    <property type="project" value="InterPro"/>
</dbReference>
<evidence type="ECO:0000256" key="7">
    <source>
        <dbReference type="ARBA" id="ARBA00022729"/>
    </source>
</evidence>
<evidence type="ECO:0000256" key="4">
    <source>
        <dbReference type="ARBA" id="ARBA00022452"/>
    </source>
</evidence>
<accession>V4QWP9</accession>
<gene>
    <name evidence="18" type="ORF">N177_2641</name>
</gene>
<evidence type="ECO:0000256" key="12">
    <source>
        <dbReference type="ARBA" id="ARBA00023170"/>
    </source>
</evidence>
<name>V4QWP9_9HYPH</name>
<dbReference type="AlphaFoldDB" id="V4QWP9"/>
<keyword evidence="10 15" id="KW-0798">TonB box</keyword>
<evidence type="ECO:0000256" key="10">
    <source>
        <dbReference type="ARBA" id="ARBA00023077"/>
    </source>
</evidence>
<dbReference type="eggNOG" id="COG4774">
    <property type="taxonomic scope" value="Bacteria"/>
</dbReference>
<dbReference type="InterPro" id="IPR039426">
    <property type="entry name" value="TonB-dep_rcpt-like"/>
</dbReference>
<keyword evidence="8" id="KW-0408">Iron</keyword>
<dbReference type="InterPro" id="IPR036942">
    <property type="entry name" value="Beta-barrel_TonB_sf"/>
</dbReference>
<keyword evidence="3 14" id="KW-0813">Transport</keyword>
<keyword evidence="4 14" id="KW-1134">Transmembrane beta strand</keyword>
<evidence type="ECO:0000256" key="5">
    <source>
        <dbReference type="ARBA" id="ARBA00022496"/>
    </source>
</evidence>
<feature type="domain" description="TonB-dependent receptor plug" evidence="17">
    <location>
        <begin position="60"/>
        <end position="162"/>
    </location>
</feature>
<dbReference type="Gene3D" id="2.40.170.20">
    <property type="entry name" value="TonB-dependent receptor, beta-barrel domain"/>
    <property type="match status" value="1"/>
</dbReference>
<dbReference type="GO" id="GO:0015344">
    <property type="term" value="F:siderophore uptake transmembrane transporter activity"/>
    <property type="evidence" value="ECO:0007669"/>
    <property type="project" value="TreeGrafter"/>
</dbReference>
<reference evidence="18 19" key="1">
    <citation type="journal article" date="2014" name="Genome Announc.">
        <title>Draft Genome Sequence of Lutibaculum baratangense Strain AMV1T, Isolated from a Mud Volcano in Andamans, India.</title>
        <authorList>
            <person name="Singh A."/>
            <person name="Sreenivas A."/>
            <person name="Sathyanarayana Reddy G."/>
            <person name="Pinnaka A.K."/>
            <person name="Shivaji S."/>
        </authorList>
    </citation>
    <scope>NUCLEOTIDE SEQUENCE [LARGE SCALE GENOMIC DNA]</scope>
    <source>
        <strain evidence="18 19">AMV1</strain>
    </source>
</reference>
<dbReference type="Gene3D" id="2.170.130.10">
    <property type="entry name" value="TonB-dependent receptor, plug domain"/>
    <property type="match status" value="1"/>
</dbReference>
<keyword evidence="19" id="KW-1185">Reference proteome</keyword>
<evidence type="ECO:0000256" key="15">
    <source>
        <dbReference type="RuleBase" id="RU003357"/>
    </source>
</evidence>
<dbReference type="PANTHER" id="PTHR32552:SF68">
    <property type="entry name" value="FERRICHROME OUTER MEMBRANE TRANSPORTER_PHAGE RECEPTOR"/>
    <property type="match status" value="1"/>
</dbReference>
<evidence type="ECO:0000256" key="1">
    <source>
        <dbReference type="ARBA" id="ARBA00004571"/>
    </source>
</evidence>
<keyword evidence="9" id="KW-0406">Ion transport</keyword>
<dbReference type="PANTHER" id="PTHR32552">
    <property type="entry name" value="FERRICHROME IRON RECEPTOR-RELATED"/>
    <property type="match status" value="1"/>
</dbReference>
<dbReference type="NCBIfam" id="TIGR01783">
    <property type="entry name" value="TonB-siderophor"/>
    <property type="match status" value="1"/>
</dbReference>
<dbReference type="InterPro" id="IPR010105">
    <property type="entry name" value="TonB_sidphr_rcpt"/>
</dbReference>
<dbReference type="PATRIC" id="fig|631454.5.peg.2610"/>
<dbReference type="EMBL" id="AWXZ01000035">
    <property type="protein sequence ID" value="ESR24192.1"/>
    <property type="molecule type" value="Genomic_DNA"/>
</dbReference>
<dbReference type="SUPFAM" id="SSF56935">
    <property type="entry name" value="Porins"/>
    <property type="match status" value="1"/>
</dbReference>
<evidence type="ECO:0000256" key="13">
    <source>
        <dbReference type="ARBA" id="ARBA00023237"/>
    </source>
</evidence>
<comment type="similarity">
    <text evidence="2 14 15">Belongs to the TonB-dependent receptor family.</text>
</comment>
<sequence>MALGGFLALGAPAGAIAQEDGDTIVLDAILVEAESNDILKQDGYVAQQDRMGTKVDTSITEIPQAITVVTQSQIEDQEPRTLNEALTYTASANPNNFGYDSRFDAFTLRGFNVYYNGIFRDGLRQYNSPTALFKTEPYGLEGITILKGPASSLYGVSGPGGIVNLVTKRPKDVPFREIEVVGGSHDRYQVGFDLSGPANDSGTVLYRLTGIGRDAETELPGFSDDKYYLAPALTLQPTADTRLTLLGEISRSLTGGTAAFYNPAYGVVSDLYEGDPQYNDFRQDQGRIGYEFEHRFSELLTVRQNLRYSKVDADLEYSGHYPVGGDLARYWGHYQEDAETLVVDNMAQFTFDTGAVAHTALLGVDYTWARYDAASALGYTSVADIRNAPLAYDGGQETDQLGVYAHDQLEWNGLSLFLSGRYDWVDTTSIATDFSETEQKDEEFSGRVGLSYRTPWGLIPYANYSTSFAPNIGLVYDDVTSGVGRAARPTVAEQVEIGVKYEIPDTNALLTASYFKIEQTDGVVFDTSTGVNRQRQLDLTSEGIELEAQASFDNGWSMIASYTHLTMTIDKGATGTEGNELSGVPNDILSVWGHYEFQENTALAGLGVGAGVRYVGESYGDDINSIENEDRIFVDAALSYDFGARSPEFAGLKLQVNAKNLFDEEKPVCTSGYCYKDEGRSVLASLRYRF</sequence>
<dbReference type="Proteomes" id="UP000017819">
    <property type="component" value="Unassembled WGS sequence"/>
</dbReference>
<comment type="subcellular location">
    <subcellularLocation>
        <location evidence="1 14">Cell outer membrane</location>
        <topology evidence="1 14">Multi-pass membrane protein</topology>
    </subcellularLocation>
</comment>
<dbReference type="InterPro" id="IPR000531">
    <property type="entry name" value="Beta-barrel_TonB"/>
</dbReference>
<evidence type="ECO:0000256" key="6">
    <source>
        <dbReference type="ARBA" id="ARBA00022692"/>
    </source>
</evidence>
<organism evidence="18 19">
    <name type="scientific">Lutibaculum baratangense AMV1</name>
    <dbReference type="NCBI Taxonomy" id="631454"/>
    <lineage>
        <taxon>Bacteria</taxon>
        <taxon>Pseudomonadati</taxon>
        <taxon>Pseudomonadota</taxon>
        <taxon>Alphaproteobacteria</taxon>
        <taxon>Hyphomicrobiales</taxon>
        <taxon>Tepidamorphaceae</taxon>
        <taxon>Lutibaculum</taxon>
    </lineage>
</organism>
<dbReference type="STRING" id="631454.N177_2641"/>
<evidence type="ECO:0000256" key="8">
    <source>
        <dbReference type="ARBA" id="ARBA00023004"/>
    </source>
</evidence>
<comment type="caution">
    <text evidence="18">The sequence shown here is derived from an EMBL/GenBank/DDBJ whole genome shotgun (WGS) entry which is preliminary data.</text>
</comment>
<evidence type="ECO:0000313" key="18">
    <source>
        <dbReference type="EMBL" id="ESR24192.1"/>
    </source>
</evidence>
<keyword evidence="11 14" id="KW-0472">Membrane</keyword>
<dbReference type="PROSITE" id="PS52016">
    <property type="entry name" value="TONB_DEPENDENT_REC_3"/>
    <property type="match status" value="1"/>
</dbReference>
<feature type="domain" description="TonB-dependent receptor-like beta-barrel" evidence="16">
    <location>
        <begin position="240"/>
        <end position="661"/>
    </location>
</feature>
<evidence type="ECO:0000259" key="17">
    <source>
        <dbReference type="Pfam" id="PF07715"/>
    </source>
</evidence>
<dbReference type="Pfam" id="PF00593">
    <property type="entry name" value="TonB_dep_Rec_b-barrel"/>
    <property type="match status" value="1"/>
</dbReference>
<dbReference type="InterPro" id="IPR037066">
    <property type="entry name" value="Plug_dom_sf"/>
</dbReference>
<evidence type="ECO:0000256" key="11">
    <source>
        <dbReference type="ARBA" id="ARBA00023136"/>
    </source>
</evidence>
<keyword evidence="6 14" id="KW-0812">Transmembrane</keyword>
<dbReference type="Pfam" id="PF07715">
    <property type="entry name" value="Plug"/>
    <property type="match status" value="1"/>
</dbReference>
<protein>
    <submittedName>
        <fullName evidence="18">Ferrichrome-iron receptor</fullName>
    </submittedName>
</protein>
<dbReference type="FunFam" id="2.170.130.10:FF:000001">
    <property type="entry name" value="Catecholate siderophore TonB-dependent receptor"/>
    <property type="match status" value="1"/>
</dbReference>
<evidence type="ECO:0000256" key="9">
    <source>
        <dbReference type="ARBA" id="ARBA00023065"/>
    </source>
</evidence>
<dbReference type="GO" id="GO:0015891">
    <property type="term" value="P:siderophore transport"/>
    <property type="evidence" value="ECO:0007669"/>
    <property type="project" value="InterPro"/>
</dbReference>
<proteinExistence type="inferred from homology"/>
<evidence type="ECO:0000256" key="2">
    <source>
        <dbReference type="ARBA" id="ARBA00009810"/>
    </source>
</evidence>
<dbReference type="GO" id="GO:0009279">
    <property type="term" value="C:cell outer membrane"/>
    <property type="evidence" value="ECO:0007669"/>
    <property type="project" value="UniProtKB-SubCell"/>
</dbReference>
<evidence type="ECO:0000256" key="14">
    <source>
        <dbReference type="PROSITE-ProRule" id="PRU01360"/>
    </source>
</evidence>
<dbReference type="NCBIfam" id="NF010650">
    <property type="entry name" value="PRK14049.1"/>
    <property type="match status" value="1"/>
</dbReference>
<evidence type="ECO:0000256" key="3">
    <source>
        <dbReference type="ARBA" id="ARBA00022448"/>
    </source>
</evidence>
<evidence type="ECO:0000259" key="16">
    <source>
        <dbReference type="Pfam" id="PF00593"/>
    </source>
</evidence>
<keyword evidence="7" id="KW-0732">Signal</keyword>
<evidence type="ECO:0000313" key="19">
    <source>
        <dbReference type="Proteomes" id="UP000017819"/>
    </source>
</evidence>
<dbReference type="CDD" id="cd01347">
    <property type="entry name" value="ligand_gated_channel"/>
    <property type="match status" value="1"/>
</dbReference>
<keyword evidence="5" id="KW-0410">Iron transport</keyword>
<dbReference type="InterPro" id="IPR012910">
    <property type="entry name" value="Plug_dom"/>
</dbReference>
<keyword evidence="13 14" id="KW-0998">Cell outer membrane</keyword>